<organism evidence="2 3">
    <name type="scientific">Chrysochromulina tobinii</name>
    <dbReference type="NCBI Taxonomy" id="1460289"/>
    <lineage>
        <taxon>Eukaryota</taxon>
        <taxon>Haptista</taxon>
        <taxon>Haptophyta</taxon>
        <taxon>Prymnesiophyceae</taxon>
        <taxon>Prymnesiales</taxon>
        <taxon>Chrysochromulinaceae</taxon>
        <taxon>Chrysochromulina</taxon>
    </lineage>
</organism>
<keyword evidence="3" id="KW-1185">Reference proteome</keyword>
<feature type="compositionally biased region" description="Basic and acidic residues" evidence="1">
    <location>
        <begin position="25"/>
        <end position="36"/>
    </location>
</feature>
<dbReference type="AlphaFoldDB" id="A0A0M0K507"/>
<dbReference type="Proteomes" id="UP000037460">
    <property type="component" value="Unassembled WGS sequence"/>
</dbReference>
<reference evidence="3" key="1">
    <citation type="journal article" date="2015" name="PLoS Genet.">
        <title>Genome Sequence and Transcriptome Analyses of Chrysochromulina tobin: Metabolic Tools for Enhanced Algal Fitness in the Prominent Order Prymnesiales (Haptophyceae).</title>
        <authorList>
            <person name="Hovde B.T."/>
            <person name="Deodato C.R."/>
            <person name="Hunsperger H.M."/>
            <person name="Ryken S.A."/>
            <person name="Yost W."/>
            <person name="Jha R.K."/>
            <person name="Patterson J."/>
            <person name="Monnat R.J. Jr."/>
            <person name="Barlow S.B."/>
            <person name="Starkenburg S.R."/>
            <person name="Cattolico R.A."/>
        </authorList>
    </citation>
    <scope>NUCLEOTIDE SEQUENCE</scope>
    <source>
        <strain evidence="3">CCMP291</strain>
    </source>
</reference>
<accession>A0A0M0K507</accession>
<gene>
    <name evidence="2" type="ORF">Ctob_008044</name>
</gene>
<evidence type="ECO:0000256" key="1">
    <source>
        <dbReference type="SAM" id="MobiDB-lite"/>
    </source>
</evidence>
<proteinExistence type="predicted"/>
<protein>
    <submittedName>
        <fullName evidence="2">Uncharacterized protein</fullName>
    </submittedName>
</protein>
<feature type="region of interest" description="Disordered" evidence="1">
    <location>
        <begin position="1"/>
        <end position="45"/>
    </location>
</feature>
<dbReference type="EMBL" id="JWZX01001392">
    <property type="protein sequence ID" value="KOO33899.1"/>
    <property type="molecule type" value="Genomic_DNA"/>
</dbReference>
<name>A0A0M0K507_9EUKA</name>
<evidence type="ECO:0000313" key="2">
    <source>
        <dbReference type="EMBL" id="KOO33899.1"/>
    </source>
</evidence>
<sequence>MEQQVTHAEEDELQRRRLQAISASETERNRRLEEMHQTAAEEEAR</sequence>
<comment type="caution">
    <text evidence="2">The sequence shown here is derived from an EMBL/GenBank/DDBJ whole genome shotgun (WGS) entry which is preliminary data.</text>
</comment>
<evidence type="ECO:0000313" key="3">
    <source>
        <dbReference type="Proteomes" id="UP000037460"/>
    </source>
</evidence>